<dbReference type="AlphaFoldDB" id="A0A7X0TTE1"/>
<organism evidence="1 2">
    <name type="scientific">Thalassotalea piscium</name>
    <dbReference type="NCBI Taxonomy" id="1230533"/>
    <lineage>
        <taxon>Bacteria</taxon>
        <taxon>Pseudomonadati</taxon>
        <taxon>Pseudomonadota</taxon>
        <taxon>Gammaproteobacteria</taxon>
        <taxon>Alteromonadales</taxon>
        <taxon>Colwelliaceae</taxon>
        <taxon>Thalassotalea</taxon>
    </lineage>
</organism>
<dbReference type="EMBL" id="JACHHU010000010">
    <property type="protein sequence ID" value="MBB6543058.1"/>
    <property type="molecule type" value="Genomic_DNA"/>
</dbReference>
<dbReference type="RefSeq" id="WP_184423867.1">
    <property type="nucleotide sequence ID" value="NZ_BAABLB010000049.1"/>
</dbReference>
<comment type="caution">
    <text evidence="1">The sequence shown here is derived from an EMBL/GenBank/DDBJ whole genome shotgun (WGS) entry which is preliminary data.</text>
</comment>
<proteinExistence type="predicted"/>
<keyword evidence="2" id="KW-1185">Reference proteome</keyword>
<protein>
    <submittedName>
        <fullName evidence="1">Uncharacterized protein</fullName>
    </submittedName>
</protein>
<name>A0A7X0TTE1_9GAMM</name>
<gene>
    <name evidence="1" type="ORF">HNQ55_001565</name>
</gene>
<evidence type="ECO:0000313" key="2">
    <source>
        <dbReference type="Proteomes" id="UP000537141"/>
    </source>
</evidence>
<evidence type="ECO:0000313" key="1">
    <source>
        <dbReference type="EMBL" id="MBB6543058.1"/>
    </source>
</evidence>
<accession>A0A7X0TTE1</accession>
<dbReference type="Proteomes" id="UP000537141">
    <property type="component" value="Unassembled WGS sequence"/>
</dbReference>
<sequence length="110" mass="12252">MIELVVGSLFISLDGNPVANRNSLGILARHDNNTFTGKDSIIVVWDNDGFAEYFESDNGIELKSMELKTPILNNIDLSTDTKITQAIKSSLFSDIFSKIKSNPEIQQFLK</sequence>
<reference evidence="1 2" key="1">
    <citation type="submission" date="2020-08" db="EMBL/GenBank/DDBJ databases">
        <title>Genomic Encyclopedia of Type Strains, Phase IV (KMG-IV): sequencing the most valuable type-strain genomes for metagenomic binning, comparative biology and taxonomic classification.</title>
        <authorList>
            <person name="Goeker M."/>
        </authorList>
    </citation>
    <scope>NUCLEOTIDE SEQUENCE [LARGE SCALE GENOMIC DNA]</scope>
    <source>
        <strain evidence="1 2">DSM 26287</strain>
    </source>
</reference>